<reference evidence="1 2" key="1">
    <citation type="submission" date="2023-04" db="EMBL/GenBank/DDBJ databases">
        <title>Complete genome sequence of Alisedimentitalea scapharcae.</title>
        <authorList>
            <person name="Rong J.-C."/>
            <person name="Yi M.-L."/>
            <person name="Zhao Q."/>
        </authorList>
    </citation>
    <scope>NUCLEOTIDE SEQUENCE [LARGE SCALE GENOMIC DNA]</scope>
    <source>
        <strain evidence="1 2">KCTC 42119</strain>
    </source>
</reference>
<accession>A0ABZ2XYL7</accession>
<organism evidence="1 2">
    <name type="scientific">Aliisedimentitalea scapharcae</name>
    <dbReference type="NCBI Taxonomy" id="1524259"/>
    <lineage>
        <taxon>Bacteria</taxon>
        <taxon>Pseudomonadati</taxon>
        <taxon>Pseudomonadota</taxon>
        <taxon>Alphaproteobacteria</taxon>
        <taxon>Rhodobacterales</taxon>
        <taxon>Roseobacteraceae</taxon>
        <taxon>Aliisedimentitalea</taxon>
    </lineage>
</organism>
<protein>
    <submittedName>
        <fullName evidence="1">DUF6446 family protein</fullName>
    </submittedName>
</protein>
<name>A0ABZ2XYL7_9RHOB</name>
<dbReference type="InterPro" id="IPR045616">
    <property type="entry name" value="DUF6446"/>
</dbReference>
<keyword evidence="2" id="KW-1185">Reference proteome</keyword>
<dbReference type="EMBL" id="CP123584">
    <property type="protein sequence ID" value="WZK90414.1"/>
    <property type="molecule type" value="Genomic_DNA"/>
</dbReference>
<dbReference type="Proteomes" id="UP001623232">
    <property type="component" value="Chromosome"/>
</dbReference>
<proteinExistence type="predicted"/>
<evidence type="ECO:0000313" key="1">
    <source>
        <dbReference type="EMBL" id="WZK90414.1"/>
    </source>
</evidence>
<dbReference type="RefSeq" id="WP_406649107.1">
    <property type="nucleotide sequence ID" value="NZ_CP123584.1"/>
</dbReference>
<gene>
    <name evidence="1" type="ORF">QEZ52_07690</name>
</gene>
<evidence type="ECO:0000313" key="2">
    <source>
        <dbReference type="Proteomes" id="UP001623232"/>
    </source>
</evidence>
<sequence>MTGKILTIVLILTAVIGGAAMYYLQVYAFYNEVTPTPGQDVILVPVDGGAPQAIPYSGFQAIDADSSPIRYRACFQTDLTIEAARATFIEMPDQSPRTAPGWFDCFDAEALGGELEAGTATTFLSHKNIEYGVDRIVALTSDGRGYAWHELNNCGEKAYDGTVVGEECPPLPQR</sequence>
<dbReference type="Pfam" id="PF20044">
    <property type="entry name" value="DUF6446"/>
    <property type="match status" value="1"/>
</dbReference>